<dbReference type="SUPFAM" id="SSF52172">
    <property type="entry name" value="CheY-like"/>
    <property type="match status" value="1"/>
</dbReference>
<evidence type="ECO:0000256" key="6">
    <source>
        <dbReference type="PROSITE-ProRule" id="PRU00169"/>
    </source>
</evidence>
<feature type="domain" description="Response regulatory" evidence="7">
    <location>
        <begin position="62"/>
        <end position="178"/>
    </location>
</feature>
<organism evidence="8 9">
    <name type="scientific">Idiomarina aquatica</name>
    <dbReference type="NCBI Taxonomy" id="1327752"/>
    <lineage>
        <taxon>Bacteria</taxon>
        <taxon>Pseudomonadati</taxon>
        <taxon>Pseudomonadota</taxon>
        <taxon>Gammaproteobacteria</taxon>
        <taxon>Alteromonadales</taxon>
        <taxon>Idiomarinaceae</taxon>
        <taxon>Idiomarina</taxon>
    </lineage>
</organism>
<proteinExistence type="predicted"/>
<dbReference type="GO" id="GO:0000976">
    <property type="term" value="F:transcription cis-regulatory region binding"/>
    <property type="evidence" value="ECO:0007669"/>
    <property type="project" value="TreeGrafter"/>
</dbReference>
<dbReference type="EMBL" id="SNXI01000002">
    <property type="protein sequence ID" value="TDP40277.1"/>
    <property type="molecule type" value="Genomic_DNA"/>
</dbReference>
<accession>A0A4R6PT11</accession>
<evidence type="ECO:0000256" key="5">
    <source>
        <dbReference type="ARBA" id="ARBA00023163"/>
    </source>
</evidence>
<dbReference type="GO" id="GO:0005829">
    <property type="term" value="C:cytosol"/>
    <property type="evidence" value="ECO:0007669"/>
    <property type="project" value="TreeGrafter"/>
</dbReference>
<keyword evidence="4" id="KW-0238">DNA-binding</keyword>
<dbReference type="Proteomes" id="UP000295531">
    <property type="component" value="Unassembled WGS sequence"/>
</dbReference>
<keyword evidence="1 6" id="KW-0597">Phosphoprotein</keyword>
<evidence type="ECO:0000256" key="4">
    <source>
        <dbReference type="ARBA" id="ARBA00023125"/>
    </source>
</evidence>
<evidence type="ECO:0000313" key="9">
    <source>
        <dbReference type="Proteomes" id="UP000295531"/>
    </source>
</evidence>
<keyword evidence="2" id="KW-0902">Two-component regulatory system</keyword>
<dbReference type="GO" id="GO:0006355">
    <property type="term" value="P:regulation of DNA-templated transcription"/>
    <property type="evidence" value="ECO:0007669"/>
    <property type="project" value="TreeGrafter"/>
</dbReference>
<gene>
    <name evidence="8" type="ORF">DEU29_102177</name>
</gene>
<name>A0A4R6PT11_9GAMM</name>
<dbReference type="PROSITE" id="PS50110">
    <property type="entry name" value="RESPONSE_REGULATORY"/>
    <property type="match status" value="1"/>
</dbReference>
<reference evidence="8 9" key="1">
    <citation type="submission" date="2019-03" db="EMBL/GenBank/DDBJ databases">
        <title>Freshwater and sediment microbial communities from various areas in North America, analyzing microbe dynamics in response to fracking.</title>
        <authorList>
            <person name="Lamendella R."/>
        </authorList>
    </citation>
    <scope>NUCLEOTIDE SEQUENCE [LARGE SCALE GENOMIC DNA]</scope>
    <source>
        <strain evidence="8 9">18_TX</strain>
    </source>
</reference>
<keyword evidence="5" id="KW-0804">Transcription</keyword>
<feature type="modified residue" description="4-aspartylphosphate" evidence="6">
    <location>
        <position position="111"/>
    </location>
</feature>
<dbReference type="PANTHER" id="PTHR48111:SF1">
    <property type="entry name" value="TWO-COMPONENT RESPONSE REGULATOR ORR33"/>
    <property type="match status" value="1"/>
</dbReference>
<comment type="caution">
    <text evidence="8">The sequence shown here is derived from an EMBL/GenBank/DDBJ whole genome shotgun (WGS) entry which is preliminary data.</text>
</comment>
<evidence type="ECO:0000256" key="1">
    <source>
        <dbReference type="ARBA" id="ARBA00022553"/>
    </source>
</evidence>
<dbReference type="SMART" id="SM00448">
    <property type="entry name" value="REC"/>
    <property type="match status" value="1"/>
</dbReference>
<dbReference type="AlphaFoldDB" id="A0A4R6PT11"/>
<evidence type="ECO:0000256" key="2">
    <source>
        <dbReference type="ARBA" id="ARBA00023012"/>
    </source>
</evidence>
<evidence type="ECO:0000256" key="3">
    <source>
        <dbReference type="ARBA" id="ARBA00023015"/>
    </source>
</evidence>
<dbReference type="InterPro" id="IPR039420">
    <property type="entry name" value="WalR-like"/>
</dbReference>
<dbReference type="InterPro" id="IPR001789">
    <property type="entry name" value="Sig_transdc_resp-reg_receiver"/>
</dbReference>
<keyword evidence="9" id="KW-1185">Reference proteome</keyword>
<dbReference type="PANTHER" id="PTHR48111">
    <property type="entry name" value="REGULATOR OF RPOS"/>
    <property type="match status" value="1"/>
</dbReference>
<dbReference type="Pfam" id="PF00072">
    <property type="entry name" value="Response_reg"/>
    <property type="match status" value="1"/>
</dbReference>
<keyword evidence="3" id="KW-0805">Transcription regulation</keyword>
<dbReference type="GO" id="GO:0032993">
    <property type="term" value="C:protein-DNA complex"/>
    <property type="evidence" value="ECO:0007669"/>
    <property type="project" value="TreeGrafter"/>
</dbReference>
<dbReference type="GO" id="GO:0000156">
    <property type="term" value="F:phosphorelay response regulator activity"/>
    <property type="evidence" value="ECO:0007669"/>
    <property type="project" value="TreeGrafter"/>
</dbReference>
<dbReference type="CDD" id="cd17574">
    <property type="entry name" value="REC_OmpR"/>
    <property type="match status" value="1"/>
</dbReference>
<dbReference type="Gene3D" id="3.40.50.2300">
    <property type="match status" value="1"/>
</dbReference>
<protein>
    <submittedName>
        <fullName evidence="8">Response regulator receiver domain-containing protein</fullName>
    </submittedName>
</protein>
<sequence length="188" mass="20917">MRLWRTLREVPTKAGVVFNAHRLFYTLGAGYAEREQSVVLAPEAQATYAGSTTEEVVVIEKSILVVEDDTVLRELLEYLLQREGYQVASCADGAQAQERLQQQLPDLVLLDLQLPIVSGNELIAWLRANSDSAALPILVLTSLQDEDDIAAALDAGADDYMVKPFQPKELQARLRKLLKIRPQAKRTS</sequence>
<evidence type="ECO:0000313" key="8">
    <source>
        <dbReference type="EMBL" id="TDP40277.1"/>
    </source>
</evidence>
<evidence type="ECO:0000259" key="7">
    <source>
        <dbReference type="PROSITE" id="PS50110"/>
    </source>
</evidence>
<dbReference type="InterPro" id="IPR011006">
    <property type="entry name" value="CheY-like_superfamily"/>
</dbReference>